<evidence type="ECO:0000313" key="2">
    <source>
        <dbReference type="Proteomes" id="UP000824151"/>
    </source>
</evidence>
<comment type="caution">
    <text evidence="1">The sequence shown here is derived from an EMBL/GenBank/DDBJ whole genome shotgun (WGS) entry which is preliminary data.</text>
</comment>
<reference evidence="1" key="2">
    <citation type="submission" date="2021-04" db="EMBL/GenBank/DDBJ databases">
        <authorList>
            <person name="Gilroy R."/>
        </authorList>
    </citation>
    <scope>NUCLEOTIDE SEQUENCE</scope>
    <source>
        <strain evidence="1">ChiHejej3B27-3195</strain>
    </source>
</reference>
<organism evidence="1 2">
    <name type="scientific">Candidatus Nesterenkonia stercoripullorum</name>
    <dbReference type="NCBI Taxonomy" id="2838701"/>
    <lineage>
        <taxon>Bacteria</taxon>
        <taxon>Bacillati</taxon>
        <taxon>Actinomycetota</taxon>
        <taxon>Actinomycetes</taxon>
        <taxon>Micrococcales</taxon>
        <taxon>Micrococcaceae</taxon>
        <taxon>Nesterenkonia</taxon>
    </lineage>
</organism>
<reference evidence="1" key="1">
    <citation type="journal article" date="2021" name="PeerJ">
        <title>Extensive microbial diversity within the chicken gut microbiome revealed by metagenomics and culture.</title>
        <authorList>
            <person name="Gilroy R."/>
            <person name="Ravi A."/>
            <person name="Getino M."/>
            <person name="Pursley I."/>
            <person name="Horton D.L."/>
            <person name="Alikhan N.F."/>
            <person name="Baker D."/>
            <person name="Gharbi K."/>
            <person name="Hall N."/>
            <person name="Watson M."/>
            <person name="Adriaenssens E.M."/>
            <person name="Foster-Nyarko E."/>
            <person name="Jarju S."/>
            <person name="Secka A."/>
            <person name="Antonio M."/>
            <person name="Oren A."/>
            <person name="Chaudhuri R.R."/>
            <person name="La Ragione R."/>
            <person name="Hildebrand F."/>
            <person name="Pallen M.J."/>
        </authorList>
    </citation>
    <scope>NUCLEOTIDE SEQUENCE</scope>
    <source>
        <strain evidence="1">ChiHejej3B27-3195</strain>
    </source>
</reference>
<dbReference type="AlphaFoldDB" id="A0A9D1S110"/>
<gene>
    <name evidence="1" type="ORF">H9871_00475</name>
</gene>
<proteinExistence type="predicted"/>
<name>A0A9D1S110_9MICC</name>
<accession>A0A9D1S110</accession>
<dbReference type="EMBL" id="DXGD01000020">
    <property type="protein sequence ID" value="HIW98598.1"/>
    <property type="molecule type" value="Genomic_DNA"/>
</dbReference>
<protein>
    <submittedName>
        <fullName evidence="1">Uncharacterized protein</fullName>
    </submittedName>
</protein>
<evidence type="ECO:0000313" key="1">
    <source>
        <dbReference type="EMBL" id="HIW98598.1"/>
    </source>
</evidence>
<dbReference type="Proteomes" id="UP000824151">
    <property type="component" value="Unassembled WGS sequence"/>
</dbReference>
<sequence length="46" mass="5019">MPAIEDVDGPTAIFHAELMLAEVKDEMFPPSAVVAEHRLPVLGFAR</sequence>